<dbReference type="Pfam" id="PF12937">
    <property type="entry name" value="F-box-like"/>
    <property type="match status" value="1"/>
</dbReference>
<dbReference type="Proteomes" id="UP000193467">
    <property type="component" value="Unassembled WGS sequence"/>
</dbReference>
<keyword evidence="4" id="KW-1185">Reference proteome</keyword>
<evidence type="ECO:0000313" key="3">
    <source>
        <dbReference type="EMBL" id="ORY88354.1"/>
    </source>
</evidence>
<dbReference type="InterPro" id="IPR036047">
    <property type="entry name" value="F-box-like_dom_sf"/>
</dbReference>
<evidence type="ECO:0000313" key="4">
    <source>
        <dbReference type="Proteomes" id="UP000193467"/>
    </source>
</evidence>
<feature type="signal peptide" evidence="1">
    <location>
        <begin position="1"/>
        <end position="19"/>
    </location>
</feature>
<protein>
    <recommendedName>
        <fullName evidence="2">F-box domain-containing protein</fullName>
    </recommendedName>
</protein>
<dbReference type="InParanoid" id="A0A1Y2FWI7"/>
<proteinExistence type="predicted"/>
<keyword evidence="1" id="KW-0732">Signal</keyword>
<feature type="chain" id="PRO_5012530922" description="F-box domain-containing protein" evidence="1">
    <location>
        <begin position="20"/>
        <end position="235"/>
    </location>
</feature>
<evidence type="ECO:0000259" key="2">
    <source>
        <dbReference type="PROSITE" id="PS50181"/>
    </source>
</evidence>
<comment type="caution">
    <text evidence="3">The sequence shown here is derived from an EMBL/GenBank/DDBJ whole genome shotgun (WGS) entry which is preliminary data.</text>
</comment>
<dbReference type="Gene3D" id="1.20.1280.50">
    <property type="match status" value="1"/>
</dbReference>
<dbReference type="PROSITE" id="PS50181">
    <property type="entry name" value="FBOX"/>
    <property type="match status" value="1"/>
</dbReference>
<dbReference type="EMBL" id="MCGR01000011">
    <property type="protein sequence ID" value="ORY88354.1"/>
    <property type="molecule type" value="Genomic_DNA"/>
</dbReference>
<name>A0A1Y2FWI7_9BASI</name>
<dbReference type="SUPFAM" id="SSF81383">
    <property type="entry name" value="F-box domain"/>
    <property type="match status" value="1"/>
</dbReference>
<sequence>MLIVLWYTLSAVLWLLPRWDPPEKPTLPVEIWLEVLSLLDYRSLKRVSGLNRSFQALVKHSSLAEQLFITTTPDQGLEGAPVFLHPLLQGSRILIQQPFPTLSTTILIEKGNRKLLYSHVPLAVLHENATSPPFACFTSVRTEPIPFALKASKPGAPLSVDDAVQSLVSMRSVFARRYDRARSSSSSASREHESFVWELNFKQKEVPSPLETLNMFVCPFIEETRDDGKKVVSRI</sequence>
<feature type="domain" description="F-box" evidence="2">
    <location>
        <begin position="21"/>
        <end position="67"/>
    </location>
</feature>
<accession>A0A1Y2FWI7</accession>
<gene>
    <name evidence="3" type="ORF">BCR35DRAFT_330224</name>
</gene>
<dbReference type="InterPro" id="IPR001810">
    <property type="entry name" value="F-box_dom"/>
</dbReference>
<evidence type="ECO:0000256" key="1">
    <source>
        <dbReference type="SAM" id="SignalP"/>
    </source>
</evidence>
<dbReference type="AlphaFoldDB" id="A0A1Y2FWI7"/>
<organism evidence="3 4">
    <name type="scientific">Leucosporidium creatinivorum</name>
    <dbReference type="NCBI Taxonomy" id="106004"/>
    <lineage>
        <taxon>Eukaryota</taxon>
        <taxon>Fungi</taxon>
        <taxon>Dikarya</taxon>
        <taxon>Basidiomycota</taxon>
        <taxon>Pucciniomycotina</taxon>
        <taxon>Microbotryomycetes</taxon>
        <taxon>Leucosporidiales</taxon>
        <taxon>Leucosporidium</taxon>
    </lineage>
</organism>
<reference evidence="3 4" key="1">
    <citation type="submission" date="2016-07" db="EMBL/GenBank/DDBJ databases">
        <title>Pervasive Adenine N6-methylation of Active Genes in Fungi.</title>
        <authorList>
            <consortium name="DOE Joint Genome Institute"/>
            <person name="Mondo S.J."/>
            <person name="Dannebaum R.O."/>
            <person name="Kuo R.C."/>
            <person name="Labutti K."/>
            <person name="Haridas S."/>
            <person name="Kuo A."/>
            <person name="Salamov A."/>
            <person name="Ahrendt S.R."/>
            <person name="Lipzen A."/>
            <person name="Sullivan W."/>
            <person name="Andreopoulos W.B."/>
            <person name="Clum A."/>
            <person name="Lindquist E."/>
            <person name="Daum C."/>
            <person name="Ramamoorthy G.K."/>
            <person name="Gryganskyi A."/>
            <person name="Culley D."/>
            <person name="Magnuson J.K."/>
            <person name="James T.Y."/>
            <person name="O'Malley M.A."/>
            <person name="Stajich J.E."/>
            <person name="Spatafora J.W."/>
            <person name="Visel A."/>
            <person name="Grigoriev I.V."/>
        </authorList>
    </citation>
    <scope>NUCLEOTIDE SEQUENCE [LARGE SCALE GENOMIC DNA]</scope>
    <source>
        <strain evidence="3 4">62-1032</strain>
    </source>
</reference>